<reference evidence="2" key="1">
    <citation type="submission" date="2021-01" db="EMBL/GenBank/DDBJ databases">
        <authorList>
            <person name="Corre E."/>
            <person name="Pelletier E."/>
            <person name="Niang G."/>
            <person name="Scheremetjew M."/>
            <person name="Finn R."/>
            <person name="Kale V."/>
            <person name="Holt S."/>
            <person name="Cochrane G."/>
            <person name="Meng A."/>
            <person name="Brown T."/>
            <person name="Cohen L."/>
        </authorList>
    </citation>
    <scope>NUCLEOTIDE SEQUENCE</scope>
    <source>
        <strain evidence="2">CCMP2222</strain>
    </source>
</reference>
<sequence length="233" mass="23879">MEEVRSVDKFHGVAVSGDIEVHAETNASVASSLKLKGESDAVSGITTHVDFWGTLLLRRIEGTASGRVVAKVTVPEPLTFVGASTGGTIIADNVSGSVVVSNRARIGIKQLNSTNSTNVVASSYSSISISEGRVPHVSASASDHASIDLGALHATFSSISVSSASSVVNGTVEYGSISVSSGSSIRMNATGEVGISCSESAVHLSGGGRVTQWSNWSCTMNIARRLEAADVLV</sequence>
<protein>
    <recommendedName>
        <fullName evidence="1">Putative auto-transporter adhesin head GIN domain-containing protein</fullName>
    </recommendedName>
</protein>
<gene>
    <name evidence="2" type="ORF">AAND1436_LOCUS5008</name>
</gene>
<evidence type="ECO:0000313" key="2">
    <source>
        <dbReference type="EMBL" id="CAD9372037.1"/>
    </source>
</evidence>
<dbReference type="InterPro" id="IPR021255">
    <property type="entry name" value="DUF2807"/>
</dbReference>
<proteinExistence type="predicted"/>
<feature type="domain" description="Putative auto-transporter adhesin head GIN" evidence="1">
    <location>
        <begin position="10"/>
        <end position="187"/>
    </location>
</feature>
<dbReference type="AlphaFoldDB" id="A0A7S2F2U9"/>
<dbReference type="Gene3D" id="2.160.20.120">
    <property type="match status" value="1"/>
</dbReference>
<name>A0A7S2F2U9_9DINO</name>
<organism evidence="2">
    <name type="scientific">Alexandrium andersonii</name>
    <dbReference type="NCBI Taxonomy" id="327968"/>
    <lineage>
        <taxon>Eukaryota</taxon>
        <taxon>Sar</taxon>
        <taxon>Alveolata</taxon>
        <taxon>Dinophyceae</taxon>
        <taxon>Gonyaulacales</taxon>
        <taxon>Pyrocystaceae</taxon>
        <taxon>Alexandrium</taxon>
    </lineage>
</organism>
<dbReference type="Pfam" id="PF10988">
    <property type="entry name" value="DUF2807"/>
    <property type="match status" value="1"/>
</dbReference>
<evidence type="ECO:0000259" key="1">
    <source>
        <dbReference type="Pfam" id="PF10988"/>
    </source>
</evidence>
<accession>A0A7S2F2U9</accession>
<dbReference type="EMBL" id="HBGQ01010290">
    <property type="protein sequence ID" value="CAD9372037.1"/>
    <property type="molecule type" value="Transcribed_RNA"/>
</dbReference>